<dbReference type="Proteomes" id="UP000250043">
    <property type="component" value="Unassembled WGS sequence"/>
</dbReference>
<gene>
    <name evidence="2" type="ORF">OBBRIDRAFT_823797</name>
</gene>
<feature type="non-terminal residue" evidence="2">
    <location>
        <position position="82"/>
    </location>
</feature>
<evidence type="ECO:0000313" key="2">
    <source>
        <dbReference type="EMBL" id="OCH93903.1"/>
    </source>
</evidence>
<name>A0A8E2DQH8_9APHY</name>
<keyword evidence="3" id="KW-1185">Reference proteome</keyword>
<evidence type="ECO:0000259" key="1">
    <source>
        <dbReference type="Pfam" id="PF12937"/>
    </source>
</evidence>
<evidence type="ECO:0000313" key="3">
    <source>
        <dbReference type="Proteomes" id="UP000250043"/>
    </source>
</evidence>
<reference evidence="2 3" key="1">
    <citation type="submission" date="2016-07" db="EMBL/GenBank/DDBJ databases">
        <title>Draft genome of the white-rot fungus Obba rivulosa 3A-2.</title>
        <authorList>
            <consortium name="DOE Joint Genome Institute"/>
            <person name="Miettinen O."/>
            <person name="Riley R."/>
            <person name="Acob R."/>
            <person name="Barry K."/>
            <person name="Cullen D."/>
            <person name="De Vries R."/>
            <person name="Hainaut M."/>
            <person name="Hatakka A."/>
            <person name="Henrissat B."/>
            <person name="Hilden K."/>
            <person name="Kuo R."/>
            <person name="Labutti K."/>
            <person name="Lipzen A."/>
            <person name="Makela M.R."/>
            <person name="Sandor L."/>
            <person name="Spatafora J.W."/>
            <person name="Grigoriev I.V."/>
            <person name="Hibbett D.S."/>
        </authorList>
    </citation>
    <scope>NUCLEOTIDE SEQUENCE [LARGE SCALE GENOMIC DNA]</scope>
    <source>
        <strain evidence="2 3">3A-2</strain>
    </source>
</reference>
<sequence>MYMVDLKPSLMEGREIQDELHPHELFGIIDIIYVICDMVLEYLDLHEARSTLARLARVCKAFYYPAIKTLWRRLDGLQPLMH</sequence>
<dbReference type="EMBL" id="KV722349">
    <property type="protein sequence ID" value="OCH93903.1"/>
    <property type="molecule type" value="Genomic_DNA"/>
</dbReference>
<proteinExistence type="predicted"/>
<protein>
    <recommendedName>
        <fullName evidence="1">F-box domain-containing protein</fullName>
    </recommendedName>
</protein>
<dbReference type="InterPro" id="IPR001810">
    <property type="entry name" value="F-box_dom"/>
</dbReference>
<accession>A0A8E2DQH8</accession>
<dbReference type="AlphaFoldDB" id="A0A8E2DQH8"/>
<dbReference type="OrthoDB" id="2751365at2759"/>
<organism evidence="2 3">
    <name type="scientific">Obba rivulosa</name>
    <dbReference type="NCBI Taxonomy" id="1052685"/>
    <lineage>
        <taxon>Eukaryota</taxon>
        <taxon>Fungi</taxon>
        <taxon>Dikarya</taxon>
        <taxon>Basidiomycota</taxon>
        <taxon>Agaricomycotina</taxon>
        <taxon>Agaricomycetes</taxon>
        <taxon>Polyporales</taxon>
        <taxon>Gelatoporiaceae</taxon>
        <taxon>Obba</taxon>
    </lineage>
</organism>
<dbReference type="Pfam" id="PF12937">
    <property type="entry name" value="F-box-like"/>
    <property type="match status" value="1"/>
</dbReference>
<feature type="domain" description="F-box" evidence="1">
    <location>
        <begin position="37"/>
        <end position="75"/>
    </location>
</feature>